<keyword evidence="1" id="KW-0732">Signal</keyword>
<feature type="domain" description="Right handed beta helix" evidence="2">
    <location>
        <begin position="178"/>
        <end position="318"/>
    </location>
</feature>
<dbReference type="Pfam" id="PF13229">
    <property type="entry name" value="Beta_helix"/>
    <property type="match status" value="1"/>
</dbReference>
<dbReference type="InterPro" id="IPR006626">
    <property type="entry name" value="PbH1"/>
</dbReference>
<feature type="signal peptide" evidence="1">
    <location>
        <begin position="1"/>
        <end position="19"/>
    </location>
</feature>
<gene>
    <name evidence="3" type="ordered locus">Celf_2681</name>
</gene>
<dbReference type="InterPro" id="IPR011050">
    <property type="entry name" value="Pectin_lyase_fold/virulence"/>
</dbReference>
<sequence>MYRRTVLTVLTVVATAAFAAPAAAAPPPVCGQTLTVDTRLRADLSCTGDGLRLGPGVVLDLGGRTLRGDGTGVGVAVASAGSATVRGGTLAGWGTAVATYEVPDADTGPLLLDRVTVTGSTTGLLASGQDGTGLFRKPTTVTRSTFRDNGRALLALWFVEVGVHRSTFADNDVALDVGDSQVDVADSRLVRNGVAVQLGQSGTTIERSTFVDNPVGVALQPSSGATIADSTFRGSDVAVSGQGNPTVLHVRDNRFTDNGTAVSFDLSDGSVTGNEFRRNGTGLLVVQAPWDVTLVQDNTFVRGGDGIQVLQGDPLLQLGGNDARHNSGWGIHAPGVTDLGGNTARGNGTEPQCVGVVCTTS</sequence>
<evidence type="ECO:0000313" key="3">
    <source>
        <dbReference type="EMBL" id="AEE46805.1"/>
    </source>
</evidence>
<protein>
    <recommendedName>
        <fullName evidence="2">Right handed beta helix domain-containing protein</fullName>
    </recommendedName>
</protein>
<dbReference type="SUPFAM" id="SSF51126">
    <property type="entry name" value="Pectin lyase-like"/>
    <property type="match status" value="1"/>
</dbReference>
<organism evidence="3 4">
    <name type="scientific">Cellulomonas fimi (strain ATCC 484 / DSM 20113 / JCM 1341 / CCUG 24087 / LMG 16345 / NBRC 15513 / NCIMB 8980 / NCTC 7547 / NRS-133)</name>
    <dbReference type="NCBI Taxonomy" id="590998"/>
    <lineage>
        <taxon>Bacteria</taxon>
        <taxon>Bacillati</taxon>
        <taxon>Actinomycetota</taxon>
        <taxon>Actinomycetes</taxon>
        <taxon>Micrococcales</taxon>
        <taxon>Cellulomonadaceae</taxon>
        <taxon>Cellulomonas</taxon>
    </lineage>
</organism>
<evidence type="ECO:0000313" key="4">
    <source>
        <dbReference type="Proteomes" id="UP000008460"/>
    </source>
</evidence>
<dbReference type="EMBL" id="CP002666">
    <property type="protein sequence ID" value="AEE46805.1"/>
    <property type="molecule type" value="Genomic_DNA"/>
</dbReference>
<dbReference type="SMART" id="SM00710">
    <property type="entry name" value="PbH1"/>
    <property type="match status" value="6"/>
</dbReference>
<feature type="chain" id="PRO_5038497595" description="Right handed beta helix domain-containing protein" evidence="1">
    <location>
        <begin position="20"/>
        <end position="361"/>
    </location>
</feature>
<dbReference type="Proteomes" id="UP000008460">
    <property type="component" value="Chromosome"/>
</dbReference>
<dbReference type="KEGG" id="cfi:Celf_2681"/>
<dbReference type="HOGENOM" id="CLU_766605_0_0_11"/>
<dbReference type="RefSeq" id="WP_013771831.1">
    <property type="nucleotide sequence ID" value="NC_015514.1"/>
</dbReference>
<dbReference type="InterPro" id="IPR012334">
    <property type="entry name" value="Pectin_lyas_fold"/>
</dbReference>
<evidence type="ECO:0000256" key="1">
    <source>
        <dbReference type="SAM" id="SignalP"/>
    </source>
</evidence>
<keyword evidence="4" id="KW-1185">Reference proteome</keyword>
<accession>F4H6P4</accession>
<evidence type="ECO:0000259" key="2">
    <source>
        <dbReference type="Pfam" id="PF13229"/>
    </source>
</evidence>
<name>F4H6P4_CELFA</name>
<dbReference type="AlphaFoldDB" id="F4H6P4"/>
<dbReference type="eggNOG" id="ENOG5033JNE">
    <property type="taxonomic scope" value="Bacteria"/>
</dbReference>
<reference evidence="3 4" key="1">
    <citation type="submission" date="2011-04" db="EMBL/GenBank/DDBJ databases">
        <title>Complete sequence of Cellulomonas fimi ATCC 484.</title>
        <authorList>
            <consortium name="US DOE Joint Genome Institute"/>
            <person name="Lucas S."/>
            <person name="Han J."/>
            <person name="Lapidus A."/>
            <person name="Cheng J.-F."/>
            <person name="Goodwin L."/>
            <person name="Pitluck S."/>
            <person name="Peters L."/>
            <person name="Chertkov O."/>
            <person name="Detter J.C."/>
            <person name="Han C."/>
            <person name="Tapia R."/>
            <person name="Land M."/>
            <person name="Hauser L."/>
            <person name="Kyrpides N."/>
            <person name="Ivanova N."/>
            <person name="Ovchinnikova G."/>
            <person name="Pagani I."/>
            <person name="Mead D."/>
            <person name="Brumm P."/>
            <person name="Woyke T."/>
        </authorList>
    </citation>
    <scope>NUCLEOTIDE SEQUENCE [LARGE SCALE GENOMIC DNA]</scope>
    <source>
        <strain evidence="4">ATCC 484 / DSM 20113 / JCM 1341 / NBRC 15513 / NCIMB 8980 / NCTC 7547</strain>
    </source>
</reference>
<dbReference type="Gene3D" id="2.160.20.10">
    <property type="entry name" value="Single-stranded right-handed beta-helix, Pectin lyase-like"/>
    <property type="match status" value="1"/>
</dbReference>
<dbReference type="InterPro" id="IPR039448">
    <property type="entry name" value="Beta_helix"/>
</dbReference>
<proteinExistence type="predicted"/>
<dbReference type="STRING" id="590998.Celf_2681"/>